<sequence>MQKKAPWFLCHPCCVLYHKNILLLLLGVPYENYFLVPELSLPLRRGNQSTCSRLDITGSLPQFYHKFYIIGQPWCRWFGDSFDNVCTLSASLWSVVYCEIEVIGRKRLFAIFHFCRLRDGNRGFLTAPKFIVGPFRSFGYANLTCNARPNLATPISRLAGKN</sequence>
<reference evidence="1" key="1">
    <citation type="journal article" date="2023" name="Insect Mol. Biol.">
        <title>Genome sequencing provides insights into the evolution of gene families encoding plant cell wall-degrading enzymes in longhorned beetles.</title>
        <authorList>
            <person name="Shin N.R."/>
            <person name="Okamura Y."/>
            <person name="Kirsch R."/>
            <person name="Pauchet Y."/>
        </authorList>
    </citation>
    <scope>NUCLEOTIDE SEQUENCE</scope>
    <source>
        <strain evidence="1">MMC_N1</strain>
    </source>
</reference>
<evidence type="ECO:0000313" key="1">
    <source>
        <dbReference type="EMBL" id="KAJ8980955.1"/>
    </source>
</evidence>
<comment type="caution">
    <text evidence="1">The sequence shown here is derived from an EMBL/GenBank/DDBJ whole genome shotgun (WGS) entry which is preliminary data.</text>
</comment>
<evidence type="ECO:0000313" key="2">
    <source>
        <dbReference type="Proteomes" id="UP001162164"/>
    </source>
</evidence>
<accession>A0ABQ9JSA6</accession>
<name>A0ABQ9JSA6_9CUCU</name>
<dbReference type="Proteomes" id="UP001162164">
    <property type="component" value="Unassembled WGS sequence"/>
</dbReference>
<keyword evidence="2" id="KW-1185">Reference proteome</keyword>
<dbReference type="EMBL" id="JAPWTJ010000218">
    <property type="protein sequence ID" value="KAJ8980955.1"/>
    <property type="molecule type" value="Genomic_DNA"/>
</dbReference>
<gene>
    <name evidence="1" type="ORF">NQ317_001219</name>
</gene>
<protein>
    <submittedName>
        <fullName evidence="1">Uncharacterized protein</fullName>
    </submittedName>
</protein>
<organism evidence="1 2">
    <name type="scientific">Molorchus minor</name>
    <dbReference type="NCBI Taxonomy" id="1323400"/>
    <lineage>
        <taxon>Eukaryota</taxon>
        <taxon>Metazoa</taxon>
        <taxon>Ecdysozoa</taxon>
        <taxon>Arthropoda</taxon>
        <taxon>Hexapoda</taxon>
        <taxon>Insecta</taxon>
        <taxon>Pterygota</taxon>
        <taxon>Neoptera</taxon>
        <taxon>Endopterygota</taxon>
        <taxon>Coleoptera</taxon>
        <taxon>Polyphaga</taxon>
        <taxon>Cucujiformia</taxon>
        <taxon>Chrysomeloidea</taxon>
        <taxon>Cerambycidae</taxon>
        <taxon>Lamiinae</taxon>
        <taxon>Monochamini</taxon>
        <taxon>Molorchus</taxon>
    </lineage>
</organism>
<proteinExistence type="predicted"/>